<evidence type="ECO:0000313" key="2">
    <source>
        <dbReference type="Proteomes" id="UP000002043"/>
    </source>
</evidence>
<evidence type="ECO:0008006" key="3">
    <source>
        <dbReference type="Google" id="ProtNLM"/>
    </source>
</evidence>
<dbReference type="Proteomes" id="UP000002043">
    <property type="component" value="Chromosome"/>
</dbReference>
<dbReference type="KEGG" id="tal:Thal_0862"/>
<organism evidence="1 2">
    <name type="scientific">Thermocrinis albus (strain DSM 14484 / JCM 11386 / HI 11/12)</name>
    <dbReference type="NCBI Taxonomy" id="638303"/>
    <lineage>
        <taxon>Bacteria</taxon>
        <taxon>Pseudomonadati</taxon>
        <taxon>Aquificota</taxon>
        <taxon>Aquificia</taxon>
        <taxon>Aquificales</taxon>
        <taxon>Aquificaceae</taxon>
        <taxon>Thermocrinis</taxon>
    </lineage>
</organism>
<protein>
    <recommendedName>
        <fullName evidence="3">OstA family protein</fullName>
    </recommendedName>
</protein>
<dbReference type="AlphaFoldDB" id="D3SL65"/>
<accession>D3SL65</accession>
<evidence type="ECO:0000313" key="1">
    <source>
        <dbReference type="EMBL" id="ADC89495.1"/>
    </source>
</evidence>
<dbReference type="STRING" id="638303.Thal_0862"/>
<reference evidence="2" key="1">
    <citation type="journal article" date="2010" name="Stand. Genomic Sci.">
        <title>Complete genome sequence of Thermocrinis albus type strain (HI 11/12T).</title>
        <authorList>
            <person name="Wirth R."/>
            <person name="Sikorski J."/>
            <person name="Brambilla E."/>
            <person name="Misra M."/>
            <person name="Lapidus A."/>
            <person name="Copeland A."/>
            <person name="Nolan M."/>
            <person name="Lucas S."/>
            <person name="Chen F."/>
            <person name="Tice H."/>
            <person name="Cheng J.F."/>
            <person name="Han C."/>
            <person name="Detter J.C."/>
            <person name="Tapia R."/>
            <person name="Bruce D."/>
            <person name="Goodwin L."/>
            <person name="Pitluck S."/>
            <person name="Pati A."/>
            <person name="Anderson I."/>
            <person name="Ivanova N."/>
            <person name="Mavromatis K."/>
            <person name="Mikhailova N."/>
            <person name="Chen A."/>
            <person name="Palaniappan K."/>
            <person name="Bilek Y."/>
            <person name="Hader T."/>
            <person name="Land M."/>
            <person name="Hauser L."/>
            <person name="Chang Y.J."/>
            <person name="Jeffries C.D."/>
            <person name="Tindall B.J."/>
            <person name="Rohde M."/>
            <person name="Goker M."/>
            <person name="Bristow J."/>
            <person name="Eisen J.A."/>
            <person name="Markowitz V."/>
            <person name="Hugenholtz P."/>
            <person name="Kyrpides N.C."/>
            <person name="Klenk H.P."/>
        </authorList>
    </citation>
    <scope>NUCLEOTIDE SEQUENCE [LARGE SCALE GENOMIC DNA]</scope>
    <source>
        <strain evidence="2">DSM 14484 / JCM 11386 / HI 11/12</strain>
    </source>
</reference>
<gene>
    <name evidence="1" type="ordered locus">Thal_0862</name>
</gene>
<proteinExistence type="predicted"/>
<dbReference type="HOGENOM" id="CLU_137998_0_0_0"/>
<dbReference type="EMBL" id="CP001931">
    <property type="protein sequence ID" value="ADC89495.1"/>
    <property type="molecule type" value="Genomic_DNA"/>
</dbReference>
<keyword evidence="2" id="KW-1185">Reference proteome</keyword>
<sequence>MLAAIIWSESYVKHLMKHSVSKSDPRSELTKVQIKVFGDNGLEWTVEGHTLNLEGRVINILDARMYTQKEEITAEKVTLDRETGQGKAEGRLVVKVEDFVIEGSEAVFDLRKGTVQTEKKVLITEKDRRVEGEGCYVQLRPLRVIIKKPKVFGQ</sequence>
<name>D3SL65_THEAH</name>